<feature type="short sequence motif" description="DEAH box" evidence="6">
    <location>
        <begin position="464"/>
        <end position="467"/>
    </location>
</feature>
<dbReference type="GO" id="GO:0003678">
    <property type="term" value="F:DNA helicase activity"/>
    <property type="evidence" value="ECO:0007669"/>
    <property type="project" value="UniProtKB-EC"/>
</dbReference>
<dbReference type="InterPro" id="IPR045028">
    <property type="entry name" value="DinG/Rad3-like"/>
</dbReference>
<dbReference type="PANTHER" id="PTHR11472:SF34">
    <property type="entry name" value="REGULATOR OF TELOMERE ELONGATION HELICASE 1"/>
    <property type="match status" value="1"/>
</dbReference>
<keyword evidence="10" id="KW-0347">Helicase</keyword>
<evidence type="ECO:0000256" key="5">
    <source>
        <dbReference type="ARBA" id="ARBA00022840"/>
    </source>
</evidence>
<keyword evidence="5 6" id="KW-0067">ATP-binding</keyword>
<accession>A0ABW4LUP6</accession>
<evidence type="ECO:0000256" key="2">
    <source>
        <dbReference type="ARBA" id="ARBA00022741"/>
    </source>
</evidence>
<keyword evidence="4 6" id="KW-0269">Exonuclease</keyword>
<dbReference type="NCBIfam" id="NF005981">
    <property type="entry name" value="PRK08074.1"/>
    <property type="match status" value="1"/>
</dbReference>
<feature type="domain" description="Helicase C-terminal" evidence="9">
    <location>
        <begin position="745"/>
        <end position="924"/>
    </location>
</feature>
<dbReference type="PANTHER" id="PTHR11472">
    <property type="entry name" value="DNA REPAIR DEAD HELICASE RAD3/XP-D SUBFAMILY MEMBER"/>
    <property type="match status" value="1"/>
</dbReference>
<dbReference type="InterPro" id="IPR013520">
    <property type="entry name" value="Ribonucl_H"/>
</dbReference>
<evidence type="ECO:0000313" key="11">
    <source>
        <dbReference type="Proteomes" id="UP001597214"/>
    </source>
</evidence>
<feature type="binding site" evidence="6">
    <location>
        <begin position="287"/>
        <end position="294"/>
    </location>
    <ligand>
        <name>ATP</name>
        <dbReference type="ChEBI" id="CHEBI:30616"/>
    </ligand>
</feature>
<proteinExistence type="inferred from homology"/>
<dbReference type="InterPro" id="IPR012337">
    <property type="entry name" value="RNaseH-like_sf"/>
</dbReference>
<dbReference type="NCBIfam" id="TIGR00573">
    <property type="entry name" value="dnaq"/>
    <property type="match status" value="1"/>
</dbReference>
<evidence type="ECO:0000256" key="6">
    <source>
        <dbReference type="HAMAP-Rule" id="MF_02206"/>
    </source>
</evidence>
<evidence type="ECO:0000259" key="9">
    <source>
        <dbReference type="PROSITE" id="PS51194"/>
    </source>
</evidence>
<dbReference type="PROSITE" id="PS51193">
    <property type="entry name" value="HELICASE_ATP_BIND_2"/>
    <property type="match status" value="1"/>
</dbReference>
<dbReference type="CDD" id="cd06127">
    <property type="entry name" value="DEDDh"/>
    <property type="match status" value="1"/>
</dbReference>
<keyword evidence="1 6" id="KW-0540">Nuclease</keyword>
<dbReference type="SMART" id="SM00491">
    <property type="entry name" value="HELICc2"/>
    <property type="match status" value="1"/>
</dbReference>
<dbReference type="SUPFAM" id="SSF52540">
    <property type="entry name" value="P-loop containing nucleoside triphosphate hydrolases"/>
    <property type="match status" value="1"/>
</dbReference>
<sequence>MNRFVIVDLETTGNSPKKGDKIIQFGAVIMEGGQIIEEFSTFINPLQPIPAFIEQLTGITDEMVLNAPTFEQVAPKIATMLKESYFVAHNVLFDLGFLQEEFKGAHLDPFLGPILDTVEMTRILYPTLTGYRLSHLADSFNISHDRPHQADSDAEVTAQILLKLIHKLHNLPSVTLRKLLHLSVNFTSDIEELIEGILFLKERSGENEEQNFDIIRNIALRKDVVNLEANEDQSQTQPSYSSTRDMFIQKLKNNELFENSVFRESQIEMMDIIQQAFHKHDHALIEAGTGLGKSIAYLIPATIHALVTIKPVVVSTYTLQLQQQLYDKEMGLINKILDRQANAVVVKGKGHYLCLSKFEETLRELDDNYDSNLSKAKILVWLTETETGDMDEINLPSGGQLLWEKISVGQMDNLYDDAWEHRCFYKRMKKKAKKATIIITNHALLCRDIFEENILPAYEEVIIDEAHHFEEIVNEYLGRYLEYNSIHFTLNRMGSIEEGGILSKLRKLLSKHKELIPNLELLEKQISFLKEEMDELFRMLKTYVLKRAPRGQTDYGRVSYRISSTTEIGKSWHAILECVNRIRFSLFETNSNIDAILSVYKLQKQASINENITIVSLFDINNRFIQWREYLQHFFVSEGEDMTTWMEVEEKGAINSTYLFQQYLNVDNSLADLFFAKKKSVVLTSATLTVRQSFDYMVKRLGLEDFLPICKVIPSPFNYHEQAKIFIPTDLPNIKAVDSEEYIGSITMHLATIARLTNGRMLVLFTSKDMLKRTYHMMKERRYLEDFTIIAQGITGGSRSKITKSFLQFERSILLGTNSFWEGIDFPGDSLTCLVIVRLPFISPELPLFAARAEKIELAGGNSFNELSLPLAILRFKQGFGRLIRTEKDKGILIVFDKRIVTTWYGKSFIQSLPEVSVKQGSLTSLLDDVKEWLSKE</sequence>
<reference evidence="11" key="1">
    <citation type="journal article" date="2019" name="Int. J. Syst. Evol. Microbiol.">
        <title>The Global Catalogue of Microorganisms (GCM) 10K type strain sequencing project: providing services to taxonomists for standard genome sequencing and annotation.</title>
        <authorList>
            <consortium name="The Broad Institute Genomics Platform"/>
            <consortium name="The Broad Institute Genome Sequencing Center for Infectious Disease"/>
            <person name="Wu L."/>
            <person name="Ma J."/>
        </authorList>
    </citation>
    <scope>NUCLEOTIDE SEQUENCE [LARGE SCALE GENOMIC DNA]</scope>
    <source>
        <strain evidence="11">CCUG 49339</strain>
    </source>
</reference>
<dbReference type="RefSeq" id="WP_377929724.1">
    <property type="nucleotide sequence ID" value="NZ_JBHUEM010000045.1"/>
</dbReference>
<dbReference type="EMBL" id="JBHUEM010000045">
    <property type="protein sequence ID" value="MFD1738519.1"/>
    <property type="molecule type" value="Genomic_DNA"/>
</dbReference>
<comment type="similarity">
    <text evidence="6 7">Belongs to the helicase family. DinG subfamily. Type 2 sub-subfamily.</text>
</comment>
<dbReference type="PROSITE" id="PS51194">
    <property type="entry name" value="HELICASE_CTER"/>
    <property type="match status" value="1"/>
</dbReference>
<comment type="caution">
    <text evidence="10">The sequence shown here is derived from an EMBL/GenBank/DDBJ whole genome shotgun (WGS) entry which is preliminary data.</text>
</comment>
<evidence type="ECO:0000256" key="1">
    <source>
        <dbReference type="ARBA" id="ARBA00022722"/>
    </source>
</evidence>
<evidence type="ECO:0000259" key="8">
    <source>
        <dbReference type="PROSITE" id="PS51193"/>
    </source>
</evidence>
<dbReference type="GO" id="GO:0016787">
    <property type="term" value="F:hydrolase activity"/>
    <property type="evidence" value="ECO:0007669"/>
    <property type="project" value="UniProtKB-KW"/>
</dbReference>
<dbReference type="InterPro" id="IPR006555">
    <property type="entry name" value="ATP-dep_Helicase_C"/>
</dbReference>
<dbReference type="EC" id="3.1.-.-" evidence="6 7"/>
<dbReference type="InterPro" id="IPR001650">
    <property type="entry name" value="Helicase_C-like"/>
</dbReference>
<dbReference type="Gene3D" id="3.40.50.300">
    <property type="entry name" value="P-loop containing nucleotide triphosphate hydrolases"/>
    <property type="match status" value="2"/>
</dbReference>
<evidence type="ECO:0000313" key="10">
    <source>
        <dbReference type="EMBL" id="MFD1738519.1"/>
    </source>
</evidence>
<organism evidence="10 11">
    <name type="scientific">Bacillus salitolerans</name>
    <dbReference type="NCBI Taxonomy" id="1437434"/>
    <lineage>
        <taxon>Bacteria</taxon>
        <taxon>Bacillati</taxon>
        <taxon>Bacillota</taxon>
        <taxon>Bacilli</taxon>
        <taxon>Bacillales</taxon>
        <taxon>Bacillaceae</taxon>
        <taxon>Bacillus</taxon>
    </lineage>
</organism>
<dbReference type="InterPro" id="IPR006310">
    <property type="entry name" value="DinG"/>
</dbReference>
<dbReference type="HAMAP" id="MF_02206">
    <property type="entry name" value="DinG_exonucl"/>
    <property type="match status" value="1"/>
</dbReference>
<comment type="function">
    <text evidence="6 7">3'-5' exonuclease.</text>
</comment>
<evidence type="ECO:0000256" key="3">
    <source>
        <dbReference type="ARBA" id="ARBA00022801"/>
    </source>
</evidence>
<keyword evidence="3 6" id="KW-0378">Hydrolase</keyword>
<evidence type="ECO:0000256" key="7">
    <source>
        <dbReference type="RuleBase" id="RU364106"/>
    </source>
</evidence>
<evidence type="ECO:0000256" key="4">
    <source>
        <dbReference type="ARBA" id="ARBA00022839"/>
    </source>
</evidence>
<protein>
    <recommendedName>
        <fullName evidence="6 7">3'-5' exonuclease DinG</fullName>
        <ecNumber evidence="6 7">3.1.-.-</ecNumber>
    </recommendedName>
</protein>
<dbReference type="Proteomes" id="UP001597214">
    <property type="component" value="Unassembled WGS sequence"/>
</dbReference>
<feature type="domain" description="Helicase ATP-binding" evidence="8">
    <location>
        <begin position="252"/>
        <end position="519"/>
    </location>
</feature>
<name>A0ABW4LUP6_9BACI</name>
<dbReference type="InterPro" id="IPR036397">
    <property type="entry name" value="RNaseH_sf"/>
</dbReference>
<gene>
    <name evidence="6 7 10" type="primary">dinG</name>
    <name evidence="10" type="ORF">ACFSCX_18515</name>
</gene>
<keyword evidence="2 6" id="KW-0547">Nucleotide-binding</keyword>
<dbReference type="SUPFAM" id="SSF53098">
    <property type="entry name" value="Ribonuclease H-like"/>
    <property type="match status" value="1"/>
</dbReference>
<dbReference type="Pfam" id="PF13307">
    <property type="entry name" value="Helicase_C_2"/>
    <property type="match status" value="1"/>
</dbReference>
<dbReference type="InterPro" id="IPR027417">
    <property type="entry name" value="P-loop_NTPase"/>
</dbReference>
<keyword evidence="11" id="KW-1185">Reference proteome</keyword>
<dbReference type="SMART" id="SM00479">
    <property type="entry name" value="EXOIII"/>
    <property type="match status" value="1"/>
</dbReference>
<dbReference type="InterPro" id="IPR006054">
    <property type="entry name" value="DnaQ"/>
</dbReference>
<dbReference type="Pfam" id="PF00929">
    <property type="entry name" value="RNase_T"/>
    <property type="match status" value="1"/>
</dbReference>
<dbReference type="Gene3D" id="3.30.420.10">
    <property type="entry name" value="Ribonuclease H-like superfamily/Ribonuclease H"/>
    <property type="match status" value="1"/>
</dbReference>
<dbReference type="InterPro" id="IPR014013">
    <property type="entry name" value="Helic_SF1/SF2_ATP-bd_DinG/Rad3"/>
</dbReference>
<dbReference type="NCBIfam" id="TIGR01407">
    <property type="entry name" value="dinG_rel"/>
    <property type="match status" value="1"/>
</dbReference>